<dbReference type="SUPFAM" id="SSF52540">
    <property type="entry name" value="P-loop containing nucleoside triphosphate hydrolases"/>
    <property type="match status" value="1"/>
</dbReference>
<name>X1RFM6_9ZZZZ</name>
<dbReference type="InterPro" id="IPR050107">
    <property type="entry name" value="ABC_carbohydrate_import_ATPase"/>
</dbReference>
<sequence>MLLDKLKITPTAVEQSVEFLSGGNQQKVIIARWMFCEANIFILDEPTQGIDIGAKVEVYRLINDITSHGKGVIFISSDFEELLAMSDRIGIVNKGKIIAVKEVKNINKKYLIEKAFVNQV</sequence>
<evidence type="ECO:0000256" key="3">
    <source>
        <dbReference type="ARBA" id="ARBA00022741"/>
    </source>
</evidence>
<dbReference type="Pfam" id="PF00005">
    <property type="entry name" value="ABC_tran"/>
    <property type="match status" value="1"/>
</dbReference>
<evidence type="ECO:0000256" key="1">
    <source>
        <dbReference type="ARBA" id="ARBA00022448"/>
    </source>
</evidence>
<gene>
    <name evidence="6" type="ORF">S12H4_20955</name>
</gene>
<dbReference type="PANTHER" id="PTHR43790:SF9">
    <property type="entry name" value="GALACTOFURANOSE TRANSPORTER ATP-BINDING PROTEIN YTFR"/>
    <property type="match status" value="1"/>
</dbReference>
<accession>X1RFM6</accession>
<comment type="caution">
    <text evidence="6">The sequence shown here is derived from an EMBL/GenBank/DDBJ whole genome shotgun (WGS) entry which is preliminary data.</text>
</comment>
<dbReference type="EMBL" id="BARW01010701">
    <property type="protein sequence ID" value="GAI79492.1"/>
    <property type="molecule type" value="Genomic_DNA"/>
</dbReference>
<proteinExistence type="predicted"/>
<keyword evidence="3" id="KW-0547">Nucleotide-binding</keyword>
<reference evidence="6" key="1">
    <citation type="journal article" date="2014" name="Front. Microbiol.">
        <title>High frequency of phylogenetically diverse reductive dehalogenase-homologous genes in deep subseafloor sedimentary metagenomes.</title>
        <authorList>
            <person name="Kawai M."/>
            <person name="Futagami T."/>
            <person name="Toyoda A."/>
            <person name="Takaki Y."/>
            <person name="Nishi S."/>
            <person name="Hori S."/>
            <person name="Arai W."/>
            <person name="Tsubouchi T."/>
            <person name="Morono Y."/>
            <person name="Uchiyama I."/>
            <person name="Ito T."/>
            <person name="Fujiyama A."/>
            <person name="Inagaki F."/>
            <person name="Takami H."/>
        </authorList>
    </citation>
    <scope>NUCLEOTIDE SEQUENCE</scope>
    <source>
        <strain evidence="6">Expedition CK06-06</strain>
    </source>
</reference>
<dbReference type="InterPro" id="IPR027417">
    <property type="entry name" value="P-loop_NTPase"/>
</dbReference>
<dbReference type="AlphaFoldDB" id="X1RFM6"/>
<dbReference type="PANTHER" id="PTHR43790">
    <property type="entry name" value="CARBOHYDRATE TRANSPORT ATP-BINDING PROTEIN MG119-RELATED"/>
    <property type="match status" value="1"/>
</dbReference>
<dbReference type="GO" id="GO:0016887">
    <property type="term" value="F:ATP hydrolysis activity"/>
    <property type="evidence" value="ECO:0007669"/>
    <property type="project" value="InterPro"/>
</dbReference>
<dbReference type="InterPro" id="IPR003439">
    <property type="entry name" value="ABC_transporter-like_ATP-bd"/>
</dbReference>
<evidence type="ECO:0000256" key="4">
    <source>
        <dbReference type="ARBA" id="ARBA00022840"/>
    </source>
</evidence>
<dbReference type="GO" id="GO:0005524">
    <property type="term" value="F:ATP binding"/>
    <property type="evidence" value="ECO:0007669"/>
    <property type="project" value="UniProtKB-KW"/>
</dbReference>
<keyword evidence="1" id="KW-0813">Transport</keyword>
<protein>
    <recommendedName>
        <fullName evidence="5">ABC transporter domain-containing protein</fullName>
    </recommendedName>
</protein>
<feature type="domain" description="ABC transporter" evidence="5">
    <location>
        <begin position="8"/>
        <end position="48"/>
    </location>
</feature>
<evidence type="ECO:0000313" key="6">
    <source>
        <dbReference type="EMBL" id="GAI79492.1"/>
    </source>
</evidence>
<keyword evidence="2" id="KW-0677">Repeat</keyword>
<evidence type="ECO:0000259" key="5">
    <source>
        <dbReference type="Pfam" id="PF00005"/>
    </source>
</evidence>
<dbReference type="Gene3D" id="3.40.50.300">
    <property type="entry name" value="P-loop containing nucleotide triphosphate hydrolases"/>
    <property type="match status" value="1"/>
</dbReference>
<evidence type="ECO:0000256" key="2">
    <source>
        <dbReference type="ARBA" id="ARBA00022737"/>
    </source>
</evidence>
<organism evidence="6">
    <name type="scientific">marine sediment metagenome</name>
    <dbReference type="NCBI Taxonomy" id="412755"/>
    <lineage>
        <taxon>unclassified sequences</taxon>
        <taxon>metagenomes</taxon>
        <taxon>ecological metagenomes</taxon>
    </lineage>
</organism>
<keyword evidence="4" id="KW-0067">ATP-binding</keyword>